<sequence length="227" mass="24695">MPHLRAWLILLTVPALCVALFLMSAPPRHNPFAPVDLSDRVGLGTGHQLARAAKHPEVCFPALDKAGVRYTRLDDTPKGEKCGLYNALTLDQTLTPYSATLRMTCGEAAALYVWERHVARPAAVEILGSPIARIETYGSFSCRNIAGSGRLSEHAHGNAIDISGFRLEDGRLIDVKTHWGKGGKEAKFLRKVHSGACDLFSVTLGPEYNAAHRDHFHMDMGPGSACK</sequence>
<name>A0A059FBP2_9PROT</name>
<comment type="caution">
    <text evidence="2">The sequence shown here is derived from an EMBL/GenBank/DDBJ whole genome shotgun (WGS) entry which is preliminary data.</text>
</comment>
<feature type="domain" description="Extensin-like C-terminal" evidence="1">
    <location>
        <begin position="58"/>
        <end position="227"/>
    </location>
</feature>
<dbReference type="PATRIC" id="fig|1280952.3.peg.2079"/>
<keyword evidence="3" id="KW-1185">Reference proteome</keyword>
<evidence type="ECO:0000313" key="2">
    <source>
        <dbReference type="EMBL" id="KCZ87986.1"/>
    </source>
</evidence>
<evidence type="ECO:0000313" key="3">
    <source>
        <dbReference type="Proteomes" id="UP000024816"/>
    </source>
</evidence>
<dbReference type="InterPro" id="IPR009683">
    <property type="entry name" value="Extensin-like_C"/>
</dbReference>
<dbReference type="EMBL" id="ARYJ01000006">
    <property type="protein sequence ID" value="KCZ87986.1"/>
    <property type="molecule type" value="Genomic_DNA"/>
</dbReference>
<gene>
    <name evidence="2" type="ORF">HJA_10405</name>
</gene>
<evidence type="ECO:0000259" key="1">
    <source>
        <dbReference type="Pfam" id="PF06904"/>
    </source>
</evidence>
<dbReference type="eggNOG" id="COG3921">
    <property type="taxonomic scope" value="Bacteria"/>
</dbReference>
<dbReference type="SUPFAM" id="SSF55166">
    <property type="entry name" value="Hedgehog/DD-peptidase"/>
    <property type="match status" value="1"/>
</dbReference>
<reference evidence="2 3" key="1">
    <citation type="journal article" date="2014" name="Antonie Van Leeuwenhoek">
        <title>Hyphomonas beringensis sp. nov. and Hyphomonas chukchiensis sp. nov., isolated from surface seawater of the Bering Sea and Chukchi Sea.</title>
        <authorList>
            <person name="Li C."/>
            <person name="Lai Q."/>
            <person name="Li G."/>
            <person name="Dong C."/>
            <person name="Wang J."/>
            <person name="Liao Y."/>
            <person name="Shao Z."/>
        </authorList>
    </citation>
    <scope>NUCLEOTIDE SEQUENCE [LARGE SCALE GENOMIC DNA]</scope>
    <source>
        <strain evidence="2 3">VP2</strain>
    </source>
</reference>
<protein>
    <submittedName>
        <fullName evidence="2">Extensin domain-containing protein</fullName>
    </submittedName>
</protein>
<dbReference type="Pfam" id="PF06904">
    <property type="entry name" value="Extensin-like_C"/>
    <property type="match status" value="1"/>
</dbReference>
<dbReference type="InterPro" id="IPR009045">
    <property type="entry name" value="Zn_M74/Hedgehog-like"/>
</dbReference>
<accession>A0A059FBP2</accession>
<dbReference type="AlphaFoldDB" id="A0A059FBP2"/>
<organism evidence="2 3">
    <name type="scientific">Hyphomonas jannaschiana VP2</name>
    <dbReference type="NCBI Taxonomy" id="1280952"/>
    <lineage>
        <taxon>Bacteria</taxon>
        <taxon>Pseudomonadati</taxon>
        <taxon>Pseudomonadota</taxon>
        <taxon>Alphaproteobacteria</taxon>
        <taxon>Hyphomonadales</taxon>
        <taxon>Hyphomonadaceae</taxon>
        <taxon>Hyphomonas</taxon>
    </lineage>
</organism>
<dbReference type="Proteomes" id="UP000024816">
    <property type="component" value="Unassembled WGS sequence"/>
</dbReference>
<proteinExistence type="predicted"/>
<dbReference type="OrthoDB" id="9809788at2"/>
<dbReference type="RefSeq" id="WP_035581905.1">
    <property type="nucleotide sequence ID" value="NZ_ARYJ01000006.1"/>
</dbReference>
<dbReference type="STRING" id="1280952.HJA_10405"/>